<keyword evidence="4" id="KW-0479">Metal-binding</keyword>
<dbReference type="InterPro" id="IPR023214">
    <property type="entry name" value="HAD_sf"/>
</dbReference>
<accession>A0A927NBE2</accession>
<proteinExistence type="inferred from homology"/>
<dbReference type="PIRSF" id="PIRSF000915">
    <property type="entry name" value="PGP-type_phosphatase"/>
    <property type="match status" value="1"/>
</dbReference>
<dbReference type="InterPro" id="IPR006357">
    <property type="entry name" value="HAD-SF_hydro_IIA"/>
</dbReference>
<dbReference type="Pfam" id="PF13242">
    <property type="entry name" value="Hydrolase_like"/>
    <property type="match status" value="1"/>
</dbReference>
<comment type="similarity">
    <text evidence="1">Belongs to the HAD-like hydrolase superfamily.</text>
</comment>
<evidence type="ECO:0000256" key="2">
    <source>
        <dbReference type="PIRSR" id="PIRSR000915-1"/>
    </source>
</evidence>
<dbReference type="EMBL" id="JADBEM010000001">
    <property type="protein sequence ID" value="MBE1612417.1"/>
    <property type="molecule type" value="Genomic_DNA"/>
</dbReference>
<name>A0A927NBE2_9ACTN</name>
<feature type="binding site" evidence="4">
    <location>
        <position position="214"/>
    </location>
    <ligand>
        <name>Mg(2+)</name>
        <dbReference type="ChEBI" id="CHEBI:18420"/>
    </ligand>
</feature>
<dbReference type="AlphaFoldDB" id="A0A927NBE2"/>
<feature type="binding site" evidence="4">
    <location>
        <position position="15"/>
    </location>
    <ligand>
        <name>Mg(2+)</name>
        <dbReference type="ChEBI" id="CHEBI:18420"/>
    </ligand>
</feature>
<dbReference type="RefSeq" id="WP_192755467.1">
    <property type="nucleotide sequence ID" value="NZ_BAABJL010000194.1"/>
</dbReference>
<dbReference type="Proteomes" id="UP000638648">
    <property type="component" value="Unassembled WGS sequence"/>
</dbReference>
<keyword evidence="6" id="KW-1185">Reference proteome</keyword>
<sequence length="266" mass="27549">MNGNSTAGFRGVICDLDGTVYLSGRPVPGAVEALAEIRKEGVRVLFVSNNPLRDSDSYAERLSGLGIPTEPSDVLTSGAVMAEWFRAEAPGARVYLLGEESLRSELVRAGVTLVSEGTQAEVVVASFDRTFSYATWSEAFRGIRAGARFVATNPDATCPVEDGEVPDCGGIIAALEATTGVRVEAVAGKPSPLMLAAALERLGCAREEVLVVGDRVGTDIELGRAGGVATALVLTGITDRATAADLEPAPTYVLDSIAALPAVVLA</sequence>
<dbReference type="Gene3D" id="3.40.50.1000">
    <property type="entry name" value="HAD superfamily/HAD-like"/>
    <property type="match status" value="2"/>
</dbReference>
<organism evidence="5 6">
    <name type="scientific">Actinopolymorpha pittospori</name>
    <dbReference type="NCBI Taxonomy" id="648752"/>
    <lineage>
        <taxon>Bacteria</taxon>
        <taxon>Bacillati</taxon>
        <taxon>Actinomycetota</taxon>
        <taxon>Actinomycetes</taxon>
        <taxon>Propionibacteriales</taxon>
        <taxon>Actinopolymorphaceae</taxon>
        <taxon>Actinopolymorpha</taxon>
    </lineage>
</organism>
<feature type="binding site" evidence="3">
    <location>
        <position position="189"/>
    </location>
    <ligand>
        <name>substrate</name>
    </ligand>
</feature>
<evidence type="ECO:0000256" key="3">
    <source>
        <dbReference type="PIRSR" id="PIRSR000915-2"/>
    </source>
</evidence>
<dbReference type="GO" id="GO:0046872">
    <property type="term" value="F:metal ion binding"/>
    <property type="evidence" value="ECO:0007669"/>
    <property type="project" value="UniProtKB-KW"/>
</dbReference>
<evidence type="ECO:0000256" key="4">
    <source>
        <dbReference type="PIRSR" id="PIRSR000915-3"/>
    </source>
</evidence>
<evidence type="ECO:0000313" key="6">
    <source>
        <dbReference type="Proteomes" id="UP000638648"/>
    </source>
</evidence>
<comment type="cofactor">
    <cofactor evidence="4">
        <name>Mg(2+)</name>
        <dbReference type="ChEBI" id="CHEBI:18420"/>
    </cofactor>
    <text evidence="4">Divalent metal ions. Mg(2+) is the most effective.</text>
</comment>
<reference evidence="5" key="1">
    <citation type="submission" date="2020-10" db="EMBL/GenBank/DDBJ databases">
        <title>Sequencing the genomes of 1000 actinobacteria strains.</title>
        <authorList>
            <person name="Klenk H.-P."/>
        </authorList>
    </citation>
    <scope>NUCLEOTIDE SEQUENCE</scope>
    <source>
        <strain evidence="5">DSM 45354</strain>
    </source>
</reference>
<dbReference type="NCBIfam" id="TIGR01460">
    <property type="entry name" value="HAD-SF-IIA"/>
    <property type="match status" value="1"/>
</dbReference>
<dbReference type="SUPFAM" id="SSF56784">
    <property type="entry name" value="HAD-like"/>
    <property type="match status" value="1"/>
</dbReference>
<feature type="active site" description="Proton donor" evidence="2">
    <location>
        <position position="17"/>
    </location>
</feature>
<feature type="binding site" evidence="4">
    <location>
        <position position="17"/>
    </location>
    <ligand>
        <name>Mg(2+)</name>
        <dbReference type="ChEBI" id="CHEBI:18420"/>
    </ligand>
</feature>
<evidence type="ECO:0000256" key="1">
    <source>
        <dbReference type="PIRNR" id="PIRNR000915"/>
    </source>
</evidence>
<evidence type="ECO:0000313" key="5">
    <source>
        <dbReference type="EMBL" id="MBE1612417.1"/>
    </source>
</evidence>
<feature type="binding site" evidence="3">
    <location>
        <begin position="48"/>
        <end position="50"/>
    </location>
    <ligand>
        <name>substrate</name>
    </ligand>
</feature>
<dbReference type="GO" id="GO:0005737">
    <property type="term" value="C:cytoplasm"/>
    <property type="evidence" value="ECO:0007669"/>
    <property type="project" value="TreeGrafter"/>
</dbReference>
<dbReference type="PANTHER" id="PTHR19288:SF46">
    <property type="entry name" value="HALOACID DEHALOGENASE-LIKE HYDROLASE DOMAIN-CONTAINING PROTEIN 2"/>
    <property type="match status" value="1"/>
</dbReference>
<feature type="active site" description="Nucleophile" evidence="2">
    <location>
        <position position="15"/>
    </location>
</feature>
<gene>
    <name evidence="5" type="ORF">HEB94_009265</name>
</gene>
<protein>
    <submittedName>
        <fullName evidence="5">NagD protein</fullName>
    </submittedName>
</protein>
<comment type="caution">
    <text evidence="5">The sequence shown here is derived from an EMBL/GenBank/DDBJ whole genome shotgun (WGS) entry which is preliminary data.</text>
</comment>
<keyword evidence="4" id="KW-0460">Magnesium</keyword>
<dbReference type="Pfam" id="PF13344">
    <property type="entry name" value="Hydrolase_6"/>
    <property type="match status" value="1"/>
</dbReference>
<dbReference type="InterPro" id="IPR036412">
    <property type="entry name" value="HAD-like_sf"/>
</dbReference>
<dbReference type="GO" id="GO:0016791">
    <property type="term" value="F:phosphatase activity"/>
    <property type="evidence" value="ECO:0007669"/>
    <property type="project" value="TreeGrafter"/>
</dbReference>
<dbReference type="PANTHER" id="PTHR19288">
    <property type="entry name" value="4-NITROPHENYLPHOSPHATASE-RELATED"/>
    <property type="match status" value="1"/>
</dbReference>